<keyword evidence="11" id="KW-0670">Pyruvate</keyword>
<dbReference type="Pfam" id="PF00224">
    <property type="entry name" value="PK"/>
    <property type="match status" value="1"/>
</dbReference>
<dbReference type="FunFam" id="2.40.33.10:FF:000001">
    <property type="entry name" value="Pyruvate kinase"/>
    <property type="match status" value="1"/>
</dbReference>
<dbReference type="SUPFAM" id="SSF50800">
    <property type="entry name" value="PK beta-barrel domain-like"/>
    <property type="match status" value="1"/>
</dbReference>
<reference evidence="13" key="1">
    <citation type="submission" date="2018-05" db="EMBL/GenBank/DDBJ databases">
        <authorList>
            <person name="Lanie J.A."/>
            <person name="Ng W.-L."/>
            <person name="Kazmierczak K.M."/>
            <person name="Andrzejewski T.M."/>
            <person name="Davidsen T.M."/>
            <person name="Wayne K.J."/>
            <person name="Tettelin H."/>
            <person name="Glass J.I."/>
            <person name="Rusch D."/>
            <person name="Podicherti R."/>
            <person name="Tsui H.-C.T."/>
            <person name="Winkler M.E."/>
        </authorList>
    </citation>
    <scope>NUCLEOTIDE SEQUENCE</scope>
</reference>
<dbReference type="GO" id="GO:0005524">
    <property type="term" value="F:ATP binding"/>
    <property type="evidence" value="ECO:0007669"/>
    <property type="project" value="UniProtKB-KW"/>
</dbReference>
<dbReference type="EC" id="2.7.1.40" evidence="3"/>
<dbReference type="GO" id="GO:0016301">
    <property type="term" value="F:kinase activity"/>
    <property type="evidence" value="ECO:0007669"/>
    <property type="project" value="UniProtKB-KW"/>
</dbReference>
<sequence length="255" mass="28132">MRRTKIIATLGPATDRPGVLEKLIAAGVDVFRLNYSHQTHAHHEKRMKEIRRLSLEHKHAVAVIADLQGPKIRIENFKNGKIELIEGKNFKINTELSSNNGDEDQVGISYKELAADLKENDKLLIDDGRIVLNVLSVDKHIIDCKVITGGELTNSKGINLQGGGLSADALTNKDIEDMKHAAEIEVDYVAISFPRDAKDVKKARKMMKDCKCYAEIIAKIERADALNNIDEMIKASDAIMIARGDLGVEVGDAAL</sequence>
<dbReference type="InterPro" id="IPR011037">
    <property type="entry name" value="Pyrv_Knase-like_insert_dom_sf"/>
</dbReference>
<evidence type="ECO:0000259" key="12">
    <source>
        <dbReference type="Pfam" id="PF00224"/>
    </source>
</evidence>
<protein>
    <recommendedName>
        <fullName evidence="3">pyruvate kinase</fullName>
        <ecNumber evidence="3">2.7.1.40</ecNumber>
    </recommendedName>
</protein>
<evidence type="ECO:0000256" key="11">
    <source>
        <dbReference type="ARBA" id="ARBA00023317"/>
    </source>
</evidence>
<dbReference type="SUPFAM" id="SSF51621">
    <property type="entry name" value="Phosphoenolpyruvate/pyruvate domain"/>
    <property type="match status" value="1"/>
</dbReference>
<evidence type="ECO:0000256" key="10">
    <source>
        <dbReference type="ARBA" id="ARBA00023152"/>
    </source>
</evidence>
<dbReference type="UniPathway" id="UPA00109">
    <property type="reaction ID" value="UER00188"/>
</dbReference>
<evidence type="ECO:0000256" key="6">
    <source>
        <dbReference type="ARBA" id="ARBA00022741"/>
    </source>
</evidence>
<dbReference type="InterPro" id="IPR015806">
    <property type="entry name" value="Pyrv_Knase_insert_dom_sf"/>
</dbReference>
<evidence type="ECO:0000256" key="5">
    <source>
        <dbReference type="ARBA" id="ARBA00022723"/>
    </source>
</evidence>
<dbReference type="GO" id="GO:0000287">
    <property type="term" value="F:magnesium ion binding"/>
    <property type="evidence" value="ECO:0007669"/>
    <property type="project" value="InterPro"/>
</dbReference>
<evidence type="ECO:0000256" key="7">
    <source>
        <dbReference type="ARBA" id="ARBA00022777"/>
    </source>
</evidence>
<gene>
    <name evidence="13" type="ORF">METZ01_LOCUS339391</name>
</gene>
<dbReference type="InterPro" id="IPR015813">
    <property type="entry name" value="Pyrv/PenolPyrv_kinase-like_dom"/>
</dbReference>
<evidence type="ECO:0000256" key="8">
    <source>
        <dbReference type="ARBA" id="ARBA00022840"/>
    </source>
</evidence>
<dbReference type="InterPro" id="IPR040442">
    <property type="entry name" value="Pyrv_kinase-like_dom_sf"/>
</dbReference>
<evidence type="ECO:0000256" key="2">
    <source>
        <dbReference type="ARBA" id="ARBA00008663"/>
    </source>
</evidence>
<accession>A0A382QNK5</accession>
<keyword evidence="7" id="KW-0418">Kinase</keyword>
<dbReference type="InterPro" id="IPR001697">
    <property type="entry name" value="Pyr_Knase"/>
</dbReference>
<evidence type="ECO:0000256" key="4">
    <source>
        <dbReference type="ARBA" id="ARBA00022679"/>
    </source>
</evidence>
<comment type="similarity">
    <text evidence="2">Belongs to the pyruvate kinase family.</text>
</comment>
<keyword evidence="5" id="KW-0479">Metal-binding</keyword>
<dbReference type="GO" id="GO:0030955">
    <property type="term" value="F:potassium ion binding"/>
    <property type="evidence" value="ECO:0007669"/>
    <property type="project" value="InterPro"/>
</dbReference>
<name>A0A382QNK5_9ZZZZ</name>
<dbReference type="EMBL" id="UINC01115478">
    <property type="protein sequence ID" value="SVC86537.1"/>
    <property type="molecule type" value="Genomic_DNA"/>
</dbReference>
<feature type="domain" description="Pyruvate kinase barrel" evidence="12">
    <location>
        <begin position="1"/>
        <end position="253"/>
    </location>
</feature>
<dbReference type="InterPro" id="IPR018209">
    <property type="entry name" value="Pyrv_Knase_AS"/>
</dbReference>
<dbReference type="GO" id="GO:0004743">
    <property type="term" value="F:pyruvate kinase activity"/>
    <property type="evidence" value="ECO:0007669"/>
    <property type="project" value="UniProtKB-EC"/>
</dbReference>
<dbReference type="Gene3D" id="2.40.33.10">
    <property type="entry name" value="PK beta-barrel domain-like"/>
    <property type="match status" value="1"/>
</dbReference>
<evidence type="ECO:0000313" key="13">
    <source>
        <dbReference type="EMBL" id="SVC86537.1"/>
    </source>
</evidence>
<dbReference type="PANTHER" id="PTHR11817">
    <property type="entry name" value="PYRUVATE KINASE"/>
    <property type="match status" value="1"/>
</dbReference>
<proteinExistence type="inferred from homology"/>
<keyword evidence="8" id="KW-0067">ATP-binding</keyword>
<dbReference type="PROSITE" id="PS00110">
    <property type="entry name" value="PYRUVATE_KINASE"/>
    <property type="match status" value="1"/>
</dbReference>
<keyword evidence="4" id="KW-0808">Transferase</keyword>
<evidence type="ECO:0000256" key="1">
    <source>
        <dbReference type="ARBA" id="ARBA00004997"/>
    </source>
</evidence>
<keyword evidence="6" id="KW-0547">Nucleotide-binding</keyword>
<evidence type="ECO:0000256" key="9">
    <source>
        <dbReference type="ARBA" id="ARBA00022842"/>
    </source>
</evidence>
<dbReference type="AlphaFoldDB" id="A0A382QNK5"/>
<dbReference type="InterPro" id="IPR015793">
    <property type="entry name" value="Pyrv_Knase_brl"/>
</dbReference>
<evidence type="ECO:0000256" key="3">
    <source>
        <dbReference type="ARBA" id="ARBA00012142"/>
    </source>
</evidence>
<keyword evidence="9" id="KW-0460">Magnesium</keyword>
<dbReference type="Gene3D" id="3.20.20.60">
    <property type="entry name" value="Phosphoenolpyruvate-binding domains"/>
    <property type="match status" value="1"/>
</dbReference>
<dbReference type="PRINTS" id="PR01050">
    <property type="entry name" value="PYRUVTKNASE"/>
</dbReference>
<keyword evidence="10" id="KW-0324">Glycolysis</keyword>
<comment type="pathway">
    <text evidence="1">Carbohydrate degradation; glycolysis; pyruvate from D-glyceraldehyde 3-phosphate: step 5/5.</text>
</comment>
<feature type="non-terminal residue" evidence="13">
    <location>
        <position position="255"/>
    </location>
</feature>
<organism evidence="13">
    <name type="scientific">marine metagenome</name>
    <dbReference type="NCBI Taxonomy" id="408172"/>
    <lineage>
        <taxon>unclassified sequences</taxon>
        <taxon>metagenomes</taxon>
        <taxon>ecological metagenomes</taxon>
    </lineage>
</organism>